<sequence>MARSGSAGAGGTGTGTQSVERALSLLSYFSDEQPERRIAELVELTGLGQSTVSRLVAALETLGYLVRDERSGLHRIGPKVVELAGVALNQSPVHRAARQVAQNLAHELGLGANVAERHGDSMFYLCHFEGPQAPRAFTLTGRSAPLHSTAMGKALLSGLGEEQVHEVMGAAYPAYTPHTVTDFDGLLKALEEVRARGYATEVEELAFGRACLAAPVRDRSGAVVAAVSVSGSLSAMDLPGRQDELAAKVIEAADLISTSLGFMAHATPLS</sequence>
<dbReference type="SMART" id="SM00346">
    <property type="entry name" value="HTH_ICLR"/>
    <property type="match status" value="1"/>
</dbReference>
<evidence type="ECO:0000256" key="1">
    <source>
        <dbReference type="ARBA" id="ARBA00023015"/>
    </source>
</evidence>
<evidence type="ECO:0000313" key="7">
    <source>
        <dbReference type="Proteomes" id="UP000481583"/>
    </source>
</evidence>
<name>A0A6G4TTL8_9ACTN</name>
<evidence type="ECO:0000259" key="5">
    <source>
        <dbReference type="PROSITE" id="PS51078"/>
    </source>
</evidence>
<dbReference type="RefSeq" id="WP_165231842.1">
    <property type="nucleotide sequence ID" value="NZ_JAAKZV010000009.1"/>
</dbReference>
<dbReference type="GO" id="GO:0003677">
    <property type="term" value="F:DNA binding"/>
    <property type="evidence" value="ECO:0007669"/>
    <property type="project" value="UniProtKB-KW"/>
</dbReference>
<dbReference type="SUPFAM" id="SSF55781">
    <property type="entry name" value="GAF domain-like"/>
    <property type="match status" value="1"/>
</dbReference>
<evidence type="ECO:0000256" key="3">
    <source>
        <dbReference type="ARBA" id="ARBA00023163"/>
    </source>
</evidence>
<dbReference type="Pfam" id="PF01614">
    <property type="entry name" value="IclR_C"/>
    <property type="match status" value="1"/>
</dbReference>
<feature type="domain" description="HTH iclR-type" evidence="4">
    <location>
        <begin position="16"/>
        <end position="78"/>
    </location>
</feature>
<gene>
    <name evidence="6" type="ORF">G5C51_04270</name>
</gene>
<dbReference type="InterPro" id="IPR029016">
    <property type="entry name" value="GAF-like_dom_sf"/>
</dbReference>
<dbReference type="SUPFAM" id="SSF46785">
    <property type="entry name" value="Winged helix' DNA-binding domain"/>
    <property type="match status" value="1"/>
</dbReference>
<dbReference type="InterPro" id="IPR036388">
    <property type="entry name" value="WH-like_DNA-bd_sf"/>
</dbReference>
<accession>A0A6G4TTL8</accession>
<proteinExistence type="predicted"/>
<protein>
    <submittedName>
        <fullName evidence="6">IclR family transcriptional regulator</fullName>
    </submittedName>
</protein>
<keyword evidence="2" id="KW-0238">DNA-binding</keyword>
<reference evidence="6 7" key="1">
    <citation type="submission" date="2020-02" db="EMBL/GenBank/DDBJ databases">
        <title>Whole-genome analyses of novel actinobacteria.</title>
        <authorList>
            <person name="Sahin N."/>
        </authorList>
    </citation>
    <scope>NUCLEOTIDE SEQUENCE [LARGE SCALE GENOMIC DNA]</scope>
    <source>
        <strain evidence="6 7">A7024</strain>
    </source>
</reference>
<comment type="caution">
    <text evidence="6">The sequence shown here is derived from an EMBL/GenBank/DDBJ whole genome shotgun (WGS) entry which is preliminary data.</text>
</comment>
<keyword evidence="3" id="KW-0804">Transcription</keyword>
<dbReference type="Proteomes" id="UP000481583">
    <property type="component" value="Unassembled WGS sequence"/>
</dbReference>
<evidence type="ECO:0000256" key="2">
    <source>
        <dbReference type="ARBA" id="ARBA00023125"/>
    </source>
</evidence>
<dbReference type="Gene3D" id="3.30.450.40">
    <property type="match status" value="1"/>
</dbReference>
<dbReference type="EMBL" id="JAAKZV010000009">
    <property type="protein sequence ID" value="NGN63122.1"/>
    <property type="molecule type" value="Genomic_DNA"/>
</dbReference>
<organism evidence="6 7">
    <name type="scientific">Streptomyces coryli</name>
    <dbReference type="NCBI Taxonomy" id="1128680"/>
    <lineage>
        <taxon>Bacteria</taxon>
        <taxon>Bacillati</taxon>
        <taxon>Actinomycetota</taxon>
        <taxon>Actinomycetes</taxon>
        <taxon>Kitasatosporales</taxon>
        <taxon>Streptomycetaceae</taxon>
        <taxon>Streptomyces</taxon>
    </lineage>
</organism>
<dbReference type="Pfam" id="PF09339">
    <property type="entry name" value="HTH_IclR"/>
    <property type="match status" value="1"/>
</dbReference>
<dbReference type="InterPro" id="IPR005471">
    <property type="entry name" value="Tscrpt_reg_IclR_N"/>
</dbReference>
<dbReference type="GO" id="GO:0003700">
    <property type="term" value="F:DNA-binding transcription factor activity"/>
    <property type="evidence" value="ECO:0007669"/>
    <property type="project" value="TreeGrafter"/>
</dbReference>
<dbReference type="PANTHER" id="PTHR30136:SF24">
    <property type="entry name" value="HTH-TYPE TRANSCRIPTIONAL REPRESSOR ALLR"/>
    <property type="match status" value="1"/>
</dbReference>
<dbReference type="InterPro" id="IPR014757">
    <property type="entry name" value="Tscrpt_reg_IclR_C"/>
</dbReference>
<keyword evidence="1" id="KW-0805">Transcription regulation</keyword>
<dbReference type="GO" id="GO:0045892">
    <property type="term" value="P:negative regulation of DNA-templated transcription"/>
    <property type="evidence" value="ECO:0007669"/>
    <property type="project" value="TreeGrafter"/>
</dbReference>
<dbReference type="Gene3D" id="1.10.10.10">
    <property type="entry name" value="Winged helix-like DNA-binding domain superfamily/Winged helix DNA-binding domain"/>
    <property type="match status" value="1"/>
</dbReference>
<dbReference type="PANTHER" id="PTHR30136">
    <property type="entry name" value="HELIX-TURN-HELIX TRANSCRIPTIONAL REGULATOR, ICLR FAMILY"/>
    <property type="match status" value="1"/>
</dbReference>
<dbReference type="PROSITE" id="PS51077">
    <property type="entry name" value="HTH_ICLR"/>
    <property type="match status" value="1"/>
</dbReference>
<evidence type="ECO:0000313" key="6">
    <source>
        <dbReference type="EMBL" id="NGN63122.1"/>
    </source>
</evidence>
<dbReference type="AlphaFoldDB" id="A0A6G4TTL8"/>
<evidence type="ECO:0000259" key="4">
    <source>
        <dbReference type="PROSITE" id="PS51077"/>
    </source>
</evidence>
<feature type="domain" description="IclR-ED" evidence="5">
    <location>
        <begin position="79"/>
        <end position="262"/>
    </location>
</feature>
<keyword evidence="7" id="KW-1185">Reference proteome</keyword>
<dbReference type="InterPro" id="IPR050707">
    <property type="entry name" value="HTH_MetabolicPath_Reg"/>
</dbReference>
<dbReference type="PROSITE" id="PS51078">
    <property type="entry name" value="ICLR_ED"/>
    <property type="match status" value="1"/>
</dbReference>
<dbReference type="InterPro" id="IPR036390">
    <property type="entry name" value="WH_DNA-bd_sf"/>
</dbReference>